<dbReference type="GO" id="GO:0000270">
    <property type="term" value="P:peptidoglycan metabolic process"/>
    <property type="evidence" value="ECO:0007669"/>
    <property type="project" value="TreeGrafter"/>
</dbReference>
<dbReference type="CDD" id="cd06259">
    <property type="entry name" value="YdcF-like"/>
    <property type="match status" value="1"/>
</dbReference>
<keyword evidence="1" id="KW-1133">Transmembrane helix</keyword>
<dbReference type="Gene3D" id="3.40.50.620">
    <property type="entry name" value="HUPs"/>
    <property type="match status" value="1"/>
</dbReference>
<reference evidence="3" key="1">
    <citation type="submission" date="2023-03" db="EMBL/GenBank/DDBJ databases">
        <authorList>
            <person name="Shen W."/>
            <person name="Cai J."/>
        </authorList>
    </citation>
    <scope>NUCLEOTIDE SEQUENCE</scope>
    <source>
        <strain evidence="3">B226-2</strain>
    </source>
</reference>
<feature type="transmembrane region" description="Helical" evidence="1">
    <location>
        <begin position="110"/>
        <end position="139"/>
    </location>
</feature>
<evidence type="ECO:0000259" key="2">
    <source>
        <dbReference type="Pfam" id="PF02698"/>
    </source>
</evidence>
<feature type="transmembrane region" description="Helical" evidence="1">
    <location>
        <begin position="380"/>
        <end position="399"/>
    </location>
</feature>
<feature type="transmembrane region" description="Helical" evidence="1">
    <location>
        <begin position="57"/>
        <end position="76"/>
    </location>
</feature>
<dbReference type="Proteomes" id="UP001256711">
    <property type="component" value="Unassembled WGS sequence"/>
</dbReference>
<dbReference type="GO" id="GO:0043164">
    <property type="term" value="P:Gram-negative-bacterium-type cell wall biogenesis"/>
    <property type="evidence" value="ECO:0007669"/>
    <property type="project" value="TreeGrafter"/>
</dbReference>
<organism evidence="3 4">
    <name type="scientific">Enterococcus asini</name>
    <dbReference type="NCBI Taxonomy" id="57732"/>
    <lineage>
        <taxon>Bacteria</taxon>
        <taxon>Bacillati</taxon>
        <taxon>Bacillota</taxon>
        <taxon>Bacilli</taxon>
        <taxon>Lactobacillales</taxon>
        <taxon>Enterococcaceae</taxon>
        <taxon>Enterococcus</taxon>
    </lineage>
</organism>
<accession>A0AAW8TVD2</accession>
<keyword evidence="1" id="KW-0812">Transmembrane</keyword>
<gene>
    <name evidence="3" type="ORF">P7H43_02450</name>
</gene>
<dbReference type="PANTHER" id="PTHR30336:SF18">
    <property type="entry name" value="MEMBRANE PROTEIN"/>
    <property type="match status" value="1"/>
</dbReference>
<evidence type="ECO:0000256" key="1">
    <source>
        <dbReference type="SAM" id="Phobius"/>
    </source>
</evidence>
<comment type="caution">
    <text evidence="3">The sequence shown here is derived from an EMBL/GenBank/DDBJ whole genome shotgun (WGS) entry which is preliminary data.</text>
</comment>
<evidence type="ECO:0000313" key="3">
    <source>
        <dbReference type="EMBL" id="MDT2809356.1"/>
    </source>
</evidence>
<evidence type="ECO:0000313" key="4">
    <source>
        <dbReference type="Proteomes" id="UP001256711"/>
    </source>
</evidence>
<sequence>MTNFIPAILFILLFFIGLILVLKWRKGQDDPDRFFFSMIWALISLSVYLLILEIMHGSCFIIIPLGYLTFVLWMYFRDKTRLVNGFLFNSFVVVFGTYLVYNVSVTSDPIAFGLLIGALALFLLFGFFGIFSLMIFLYWNAAVVLKKERRSLPNLLTLLLAIFLTVVLIYDLFIAQNLPTWVTSLFSGLPLIMLYFAVAFLNFLTVSVLYQFNHPRYRQDYIIALGAGLIDGERVTPLLARRIDTAISFYRRQLAKTKKEAKLLMSGGQGSDEKISEAQAMKNYALSQGVPEEDILLEDKSTNTLENMRFSKAIMEQRSPEGYQAIFTSNNYHIFRAGMYAREAGLKADGLGAKTAFYYLPNAFLREYIAILMLHKRRHLVVVTLIMAVSVLSSIIMFFN</sequence>
<feature type="transmembrane region" description="Helical" evidence="1">
    <location>
        <begin position="34"/>
        <end position="51"/>
    </location>
</feature>
<dbReference type="PANTHER" id="PTHR30336">
    <property type="entry name" value="INNER MEMBRANE PROTEIN, PROBABLE PERMEASE"/>
    <property type="match status" value="1"/>
</dbReference>
<protein>
    <submittedName>
        <fullName evidence="3">YdcF family protein</fullName>
    </submittedName>
</protein>
<dbReference type="Pfam" id="PF02698">
    <property type="entry name" value="DUF218"/>
    <property type="match status" value="1"/>
</dbReference>
<dbReference type="GO" id="GO:0005886">
    <property type="term" value="C:plasma membrane"/>
    <property type="evidence" value="ECO:0007669"/>
    <property type="project" value="TreeGrafter"/>
</dbReference>
<dbReference type="RefSeq" id="WP_311834978.1">
    <property type="nucleotide sequence ID" value="NZ_JARQBJ010000001.1"/>
</dbReference>
<dbReference type="InterPro" id="IPR051599">
    <property type="entry name" value="Cell_Envelope_Assoc"/>
</dbReference>
<keyword evidence="1" id="KW-0472">Membrane</keyword>
<feature type="transmembrane region" description="Helical" evidence="1">
    <location>
        <begin position="151"/>
        <end position="173"/>
    </location>
</feature>
<feature type="domain" description="DUF218" evidence="2">
    <location>
        <begin position="220"/>
        <end position="370"/>
    </location>
</feature>
<dbReference type="EMBL" id="JARQBJ010000001">
    <property type="protein sequence ID" value="MDT2809356.1"/>
    <property type="molecule type" value="Genomic_DNA"/>
</dbReference>
<feature type="transmembrane region" description="Helical" evidence="1">
    <location>
        <begin position="83"/>
        <end position="104"/>
    </location>
</feature>
<feature type="transmembrane region" description="Helical" evidence="1">
    <location>
        <begin position="185"/>
        <end position="210"/>
    </location>
</feature>
<dbReference type="InterPro" id="IPR003848">
    <property type="entry name" value="DUF218"/>
</dbReference>
<feature type="transmembrane region" description="Helical" evidence="1">
    <location>
        <begin position="6"/>
        <end position="22"/>
    </location>
</feature>
<dbReference type="InterPro" id="IPR014729">
    <property type="entry name" value="Rossmann-like_a/b/a_fold"/>
</dbReference>
<proteinExistence type="predicted"/>
<name>A0AAW8TVD2_9ENTE</name>
<dbReference type="AlphaFoldDB" id="A0AAW8TVD2"/>